<organism evidence="3 4">
    <name type="scientific">Aureimonas flava</name>
    <dbReference type="NCBI Taxonomy" id="2320271"/>
    <lineage>
        <taxon>Bacteria</taxon>
        <taxon>Pseudomonadati</taxon>
        <taxon>Pseudomonadota</taxon>
        <taxon>Alphaproteobacteria</taxon>
        <taxon>Hyphomicrobiales</taxon>
        <taxon>Aurantimonadaceae</taxon>
        <taxon>Aureimonas</taxon>
    </lineage>
</organism>
<feature type="region of interest" description="Disordered" evidence="1">
    <location>
        <begin position="171"/>
        <end position="238"/>
    </location>
</feature>
<reference evidence="4" key="1">
    <citation type="submission" date="2018-09" db="EMBL/GenBank/DDBJ databases">
        <authorList>
            <person name="Tuo L."/>
        </authorList>
    </citation>
    <scope>NUCLEOTIDE SEQUENCE [LARGE SCALE GENOMIC DNA]</scope>
    <source>
        <strain evidence="4">M2BS4Y-1</strain>
    </source>
</reference>
<feature type="compositionally biased region" description="Basic and acidic residues" evidence="1">
    <location>
        <begin position="186"/>
        <end position="212"/>
    </location>
</feature>
<feature type="domain" description="SH3b" evidence="2">
    <location>
        <begin position="51"/>
        <end position="114"/>
    </location>
</feature>
<dbReference type="SMART" id="SM00287">
    <property type="entry name" value="SH3b"/>
    <property type="match status" value="1"/>
</dbReference>
<dbReference type="Proteomes" id="UP000265750">
    <property type="component" value="Unassembled WGS sequence"/>
</dbReference>
<gene>
    <name evidence="3" type="ORF">D3218_15355</name>
</gene>
<feature type="compositionally biased region" description="Basic and acidic residues" evidence="1">
    <location>
        <begin position="220"/>
        <end position="238"/>
    </location>
</feature>
<comment type="caution">
    <text evidence="3">The sequence shown here is derived from an EMBL/GenBank/DDBJ whole genome shotgun (WGS) entry which is preliminary data.</text>
</comment>
<dbReference type="Pfam" id="PF08239">
    <property type="entry name" value="SH3_3"/>
    <property type="match status" value="1"/>
</dbReference>
<sequence>MNAAFGNRSPGRCLNGFHRRHENRTAPMPRLTLLKTAFALGAVALPGVAHAATAIATTNVNLRAGPSTAYPPVNVVRGGEDVQVYGCLANRSWCDVDFYGQRGWMSSNYLAFVRGGTRYTGERSVRYLGAPVITYSFGDYWDRHYRGRPFYRDRQRWDGVYGPRIFDRAAPRRDWRDGPPPPPPHARRDERRDRWEERREDRRDRRDDRFEDGPPPPRWQRTDMRPFDPEDGPYDRDY</sequence>
<proteinExistence type="predicted"/>
<dbReference type="Gene3D" id="2.30.30.40">
    <property type="entry name" value="SH3 Domains"/>
    <property type="match status" value="1"/>
</dbReference>
<dbReference type="EMBL" id="QYRN01000008">
    <property type="protein sequence ID" value="RIX99148.1"/>
    <property type="molecule type" value="Genomic_DNA"/>
</dbReference>
<evidence type="ECO:0000259" key="2">
    <source>
        <dbReference type="PROSITE" id="PS51781"/>
    </source>
</evidence>
<dbReference type="AlphaFoldDB" id="A0A3A1WQH8"/>
<keyword evidence="4" id="KW-1185">Reference proteome</keyword>
<name>A0A3A1WQH8_9HYPH</name>
<dbReference type="PROSITE" id="PS51781">
    <property type="entry name" value="SH3B"/>
    <property type="match status" value="1"/>
</dbReference>
<dbReference type="InterPro" id="IPR003646">
    <property type="entry name" value="SH3-like_bac-type"/>
</dbReference>
<evidence type="ECO:0000256" key="1">
    <source>
        <dbReference type="SAM" id="MobiDB-lite"/>
    </source>
</evidence>
<evidence type="ECO:0000313" key="3">
    <source>
        <dbReference type="EMBL" id="RIX99148.1"/>
    </source>
</evidence>
<accession>A0A3A1WQH8</accession>
<dbReference type="OrthoDB" id="8074373at2"/>
<protein>
    <submittedName>
        <fullName evidence="3">SH3 domain-containing protein</fullName>
    </submittedName>
</protein>
<evidence type="ECO:0000313" key="4">
    <source>
        <dbReference type="Proteomes" id="UP000265750"/>
    </source>
</evidence>